<protein>
    <recommendedName>
        <fullName evidence="1">ESAT-6-like protein</fullName>
    </recommendedName>
</protein>
<name>A0A5Q3QC75_9PSEU</name>
<dbReference type="AlphaFoldDB" id="A0A5Q3QC75"/>
<keyword evidence="3" id="KW-1185">Reference proteome</keyword>
<dbReference type="Gene3D" id="1.10.287.1060">
    <property type="entry name" value="ESAT-6-like"/>
    <property type="match status" value="1"/>
</dbReference>
<dbReference type="KEGG" id="sace:GIY23_20010"/>
<reference evidence="3" key="1">
    <citation type="submission" date="2019-11" db="EMBL/GenBank/DDBJ databases">
        <title>The complete genome sequence of Saccharopolyspora sp. E2A.</title>
        <authorList>
            <person name="Zhang G."/>
        </authorList>
    </citation>
    <scope>NUCLEOTIDE SEQUENCE [LARGE SCALE GENOMIC DNA]</scope>
    <source>
        <strain evidence="3">E2A</strain>
    </source>
</reference>
<evidence type="ECO:0000313" key="3">
    <source>
        <dbReference type="Proteomes" id="UP000371041"/>
    </source>
</evidence>
<dbReference type="Pfam" id="PF06013">
    <property type="entry name" value="WXG100"/>
    <property type="match status" value="1"/>
</dbReference>
<sequence>MEIKVNFGQLSQGASDLQQTSAKIQQELDELESMLKPLVATWEGSAQEAYRAAQAEWDQAAANMQEICAKMGMAVNAANDSYQSGESKNAARFGG</sequence>
<evidence type="ECO:0000313" key="2">
    <source>
        <dbReference type="EMBL" id="QGK71490.1"/>
    </source>
</evidence>
<accession>A0A5Q3QC75</accession>
<dbReference type="EMBL" id="CP045929">
    <property type="protein sequence ID" value="QGK71490.1"/>
    <property type="molecule type" value="Genomic_DNA"/>
</dbReference>
<organism evidence="2 3">
    <name type="scientific">Allosaccharopolyspora coralli</name>
    <dbReference type="NCBI Taxonomy" id="2665642"/>
    <lineage>
        <taxon>Bacteria</taxon>
        <taxon>Bacillati</taxon>
        <taxon>Actinomycetota</taxon>
        <taxon>Actinomycetes</taxon>
        <taxon>Pseudonocardiales</taxon>
        <taxon>Pseudonocardiaceae</taxon>
        <taxon>Allosaccharopolyspora</taxon>
    </lineage>
</organism>
<dbReference type="RefSeq" id="WP_154078065.1">
    <property type="nucleotide sequence ID" value="NZ_CP045929.1"/>
</dbReference>
<gene>
    <name evidence="2" type="ORF">GIY23_20010</name>
</gene>
<dbReference type="Proteomes" id="UP000371041">
    <property type="component" value="Chromosome"/>
</dbReference>
<comment type="similarity">
    <text evidence="1">Belongs to the WXG100 family.</text>
</comment>
<dbReference type="InterPro" id="IPR036689">
    <property type="entry name" value="ESAT-6-like_sf"/>
</dbReference>
<evidence type="ECO:0000256" key="1">
    <source>
        <dbReference type="RuleBase" id="RU362001"/>
    </source>
</evidence>
<proteinExistence type="inferred from homology"/>
<dbReference type="SUPFAM" id="SSF140453">
    <property type="entry name" value="EsxAB dimer-like"/>
    <property type="match status" value="1"/>
</dbReference>
<dbReference type="NCBIfam" id="TIGR03930">
    <property type="entry name" value="WXG100_ESAT6"/>
    <property type="match status" value="1"/>
</dbReference>
<dbReference type="InterPro" id="IPR010310">
    <property type="entry name" value="T7SS_ESAT-6-like"/>
</dbReference>